<feature type="compositionally biased region" description="Polar residues" evidence="1">
    <location>
        <begin position="202"/>
        <end position="211"/>
    </location>
</feature>
<dbReference type="OrthoDB" id="10260961at2759"/>
<sequence>MSEPTYSFTVPSIHDDTALDCRIYHPKEILKSIQSNGPRLRGAIVAHPYAPLGGCYDDETVLSVTECLLKQGYTVLTFNFRGAGDSAGKTSWTGKPEVDDYSTIAGLAVYYLQHLTVGSEKDDESPPPIGLLLAGYSFGSLILARLPSVSTIIQRFESAEKGTAASEIFLRARTLAKQTRQGSQDSKATRGREEDRSHDSPNARSLRSSIVNIGGEETNSSERRRSRDSRRSTEVISEVPHQIKSHIKRHSRHQHSLDDTDIKVADSSIAARYLLISPVLVPLTTSLLSPGIPFTSGTATDQEGAGMMSLRWPTLIAFGSADTFTSSKKLKTWSERLAEQSSGRLEWMEIPDAGHFWREKGVMRALQKSIISWLNKP</sequence>
<reference evidence="2" key="1">
    <citation type="submission" date="2020-04" db="EMBL/GenBank/DDBJ databases">
        <title>Draft genome resource of the tomato pathogen Pseudocercospora fuligena.</title>
        <authorList>
            <person name="Zaccaron A."/>
        </authorList>
    </citation>
    <scope>NUCLEOTIDE SEQUENCE</scope>
    <source>
        <strain evidence="2">PF001</strain>
    </source>
</reference>
<evidence type="ECO:0000313" key="2">
    <source>
        <dbReference type="EMBL" id="KAF7186821.1"/>
    </source>
</evidence>
<feature type="compositionally biased region" description="Polar residues" evidence="1">
    <location>
        <begin position="176"/>
        <end position="186"/>
    </location>
</feature>
<dbReference type="Proteomes" id="UP000660729">
    <property type="component" value="Unassembled WGS sequence"/>
</dbReference>
<keyword evidence="3" id="KW-1185">Reference proteome</keyword>
<evidence type="ECO:0008006" key="4">
    <source>
        <dbReference type="Google" id="ProtNLM"/>
    </source>
</evidence>
<gene>
    <name evidence="2" type="ORF">HII31_11781</name>
</gene>
<evidence type="ECO:0000256" key="1">
    <source>
        <dbReference type="SAM" id="MobiDB-lite"/>
    </source>
</evidence>
<dbReference type="EMBL" id="JABCIY010000245">
    <property type="protein sequence ID" value="KAF7186821.1"/>
    <property type="molecule type" value="Genomic_DNA"/>
</dbReference>
<feature type="compositionally biased region" description="Basic and acidic residues" evidence="1">
    <location>
        <begin position="187"/>
        <end position="201"/>
    </location>
</feature>
<dbReference type="SUPFAM" id="SSF53474">
    <property type="entry name" value="alpha/beta-Hydrolases"/>
    <property type="match status" value="1"/>
</dbReference>
<feature type="region of interest" description="Disordered" evidence="1">
    <location>
        <begin position="175"/>
        <end position="239"/>
    </location>
</feature>
<proteinExistence type="predicted"/>
<dbReference type="AlphaFoldDB" id="A0A8H6R922"/>
<evidence type="ECO:0000313" key="3">
    <source>
        <dbReference type="Proteomes" id="UP000660729"/>
    </source>
</evidence>
<organism evidence="2 3">
    <name type="scientific">Pseudocercospora fuligena</name>
    <dbReference type="NCBI Taxonomy" id="685502"/>
    <lineage>
        <taxon>Eukaryota</taxon>
        <taxon>Fungi</taxon>
        <taxon>Dikarya</taxon>
        <taxon>Ascomycota</taxon>
        <taxon>Pezizomycotina</taxon>
        <taxon>Dothideomycetes</taxon>
        <taxon>Dothideomycetidae</taxon>
        <taxon>Mycosphaerellales</taxon>
        <taxon>Mycosphaerellaceae</taxon>
        <taxon>Pseudocercospora</taxon>
    </lineage>
</organism>
<feature type="compositionally biased region" description="Basic and acidic residues" evidence="1">
    <location>
        <begin position="220"/>
        <end position="233"/>
    </location>
</feature>
<comment type="caution">
    <text evidence="2">The sequence shown here is derived from an EMBL/GenBank/DDBJ whole genome shotgun (WGS) entry which is preliminary data.</text>
</comment>
<dbReference type="PANTHER" id="PTHR42103:SF2">
    <property type="entry name" value="AB HYDROLASE-1 DOMAIN-CONTAINING PROTEIN"/>
    <property type="match status" value="1"/>
</dbReference>
<dbReference type="InterPro" id="IPR029058">
    <property type="entry name" value="AB_hydrolase_fold"/>
</dbReference>
<dbReference type="Gene3D" id="3.40.50.1820">
    <property type="entry name" value="alpha/beta hydrolase"/>
    <property type="match status" value="2"/>
</dbReference>
<accession>A0A8H6R922</accession>
<name>A0A8H6R922_9PEZI</name>
<dbReference type="PANTHER" id="PTHR42103">
    <property type="entry name" value="ALPHA/BETA-HYDROLASES SUPERFAMILY PROTEIN"/>
    <property type="match status" value="1"/>
</dbReference>
<protein>
    <recommendedName>
        <fullName evidence="4">AB hydrolase-1 domain-containing protein</fullName>
    </recommendedName>
</protein>